<comment type="similarity">
    <text evidence="2 6">Belongs to the fungal hydrophobin family.</text>
</comment>
<reference evidence="7" key="1">
    <citation type="submission" date="2022-07" db="EMBL/GenBank/DDBJ databases">
        <title>Genome Sequence of Leucocoprinus birnbaumii.</title>
        <authorList>
            <person name="Buettner E."/>
        </authorList>
    </citation>
    <scope>NUCLEOTIDE SEQUENCE</scope>
    <source>
        <strain evidence="7">VT141</strain>
    </source>
</reference>
<organism evidence="7 8">
    <name type="scientific">Leucocoprinus birnbaumii</name>
    <dbReference type="NCBI Taxonomy" id="56174"/>
    <lineage>
        <taxon>Eukaryota</taxon>
        <taxon>Fungi</taxon>
        <taxon>Dikarya</taxon>
        <taxon>Basidiomycota</taxon>
        <taxon>Agaricomycotina</taxon>
        <taxon>Agaricomycetes</taxon>
        <taxon>Agaricomycetidae</taxon>
        <taxon>Agaricales</taxon>
        <taxon>Agaricineae</taxon>
        <taxon>Agaricaceae</taxon>
        <taxon>Leucocoprinus</taxon>
    </lineage>
</organism>
<evidence type="ECO:0000256" key="3">
    <source>
        <dbReference type="ARBA" id="ARBA00022512"/>
    </source>
</evidence>
<dbReference type="GO" id="GO:0009277">
    <property type="term" value="C:fungal-type cell wall"/>
    <property type="evidence" value="ECO:0007669"/>
    <property type="project" value="InterPro"/>
</dbReference>
<dbReference type="AlphaFoldDB" id="A0AAD5YSH6"/>
<name>A0AAD5YSH6_9AGAR</name>
<dbReference type="GO" id="GO:0005199">
    <property type="term" value="F:structural constituent of cell wall"/>
    <property type="evidence" value="ECO:0007669"/>
    <property type="project" value="InterPro"/>
</dbReference>
<dbReference type="Pfam" id="PF01185">
    <property type="entry name" value="Hydrophobin"/>
    <property type="match status" value="1"/>
</dbReference>
<keyword evidence="5 6" id="KW-1015">Disulfide bond</keyword>
<evidence type="ECO:0000256" key="4">
    <source>
        <dbReference type="ARBA" id="ARBA00022525"/>
    </source>
</evidence>
<proteinExistence type="inferred from homology"/>
<keyword evidence="4 6" id="KW-0964">Secreted</keyword>
<comment type="caution">
    <text evidence="7">The sequence shown here is derived from an EMBL/GenBank/DDBJ whole genome shotgun (WGS) entry which is preliminary data.</text>
</comment>
<dbReference type="CDD" id="cd23507">
    <property type="entry name" value="hydrophobin_I"/>
    <property type="match status" value="1"/>
</dbReference>
<evidence type="ECO:0000313" key="7">
    <source>
        <dbReference type="EMBL" id="KAJ3571383.1"/>
    </source>
</evidence>
<keyword evidence="6" id="KW-0732">Signal</keyword>
<keyword evidence="3 6" id="KW-0134">Cell wall</keyword>
<evidence type="ECO:0000256" key="5">
    <source>
        <dbReference type="ARBA" id="ARBA00023157"/>
    </source>
</evidence>
<dbReference type="EMBL" id="JANIEX010000188">
    <property type="protein sequence ID" value="KAJ3571383.1"/>
    <property type="molecule type" value="Genomic_DNA"/>
</dbReference>
<dbReference type="InterPro" id="IPR001338">
    <property type="entry name" value="Class_I_Hydrophobin"/>
</dbReference>
<feature type="chain" id="PRO_5041767767" description="Hydrophobin" evidence="6">
    <location>
        <begin position="19"/>
        <end position="139"/>
    </location>
</feature>
<protein>
    <recommendedName>
        <fullName evidence="6">Hydrophobin</fullName>
    </recommendedName>
</protein>
<comment type="subcellular location">
    <subcellularLocation>
        <location evidence="1 6">Secreted</location>
        <location evidence="1 6">Cell wall</location>
    </subcellularLocation>
</comment>
<evidence type="ECO:0000256" key="2">
    <source>
        <dbReference type="ARBA" id="ARBA00010446"/>
    </source>
</evidence>
<gene>
    <name evidence="7" type="ORF">NP233_g3788</name>
</gene>
<evidence type="ECO:0000313" key="8">
    <source>
        <dbReference type="Proteomes" id="UP001213000"/>
    </source>
</evidence>
<dbReference type="Proteomes" id="UP001213000">
    <property type="component" value="Unassembled WGS sequence"/>
</dbReference>
<sequence length="139" mass="14653">MFLKHTVFLVAVAIFGSATPQGTAPSAAPPSNAPTTATPIRQCANTNLYCCQSLTKASSLRDQMTKAGVVNAKYVSDDLTIGSTCKPHFAPWLGGKCGADTSTAACCWGPALKQDAKTQMVFDCMSYKDVLAQKKPTSQ</sequence>
<keyword evidence="8" id="KW-1185">Reference proteome</keyword>
<feature type="signal peptide" evidence="6">
    <location>
        <begin position="1"/>
        <end position="18"/>
    </location>
</feature>
<evidence type="ECO:0000256" key="6">
    <source>
        <dbReference type="RuleBase" id="RU365009"/>
    </source>
</evidence>
<evidence type="ECO:0000256" key="1">
    <source>
        <dbReference type="ARBA" id="ARBA00004191"/>
    </source>
</evidence>
<accession>A0AAD5YSH6</accession>